<feature type="transmembrane region" description="Helical" evidence="8">
    <location>
        <begin position="149"/>
        <end position="173"/>
    </location>
</feature>
<dbReference type="SUPFAM" id="SSF103473">
    <property type="entry name" value="MFS general substrate transporter"/>
    <property type="match status" value="1"/>
</dbReference>
<feature type="domain" description="Major facilitator superfamily (MFS) profile" evidence="9">
    <location>
        <begin position="25"/>
        <end position="406"/>
    </location>
</feature>
<organism evidence="10 11">
    <name type="scientific">Pedobacter rhizosphaerae</name>
    <dbReference type="NCBI Taxonomy" id="390241"/>
    <lineage>
        <taxon>Bacteria</taxon>
        <taxon>Pseudomonadati</taxon>
        <taxon>Bacteroidota</taxon>
        <taxon>Sphingobacteriia</taxon>
        <taxon>Sphingobacteriales</taxon>
        <taxon>Sphingobacteriaceae</taxon>
        <taxon>Pedobacter</taxon>
    </lineage>
</organism>
<dbReference type="GO" id="GO:0005886">
    <property type="term" value="C:plasma membrane"/>
    <property type="evidence" value="ECO:0007669"/>
    <property type="project" value="UniProtKB-SubCell"/>
</dbReference>
<name>A0A1H9M720_9SPHI</name>
<dbReference type="EMBL" id="FOGG01000005">
    <property type="protein sequence ID" value="SER19371.1"/>
    <property type="molecule type" value="Genomic_DNA"/>
</dbReference>
<dbReference type="PANTHER" id="PTHR23502:SF132">
    <property type="entry name" value="POLYAMINE TRANSPORTER 2-RELATED"/>
    <property type="match status" value="1"/>
</dbReference>
<feature type="transmembrane region" description="Helical" evidence="8">
    <location>
        <begin position="116"/>
        <end position="137"/>
    </location>
</feature>
<accession>A0A1H9M720</accession>
<evidence type="ECO:0000256" key="8">
    <source>
        <dbReference type="SAM" id="Phobius"/>
    </source>
</evidence>
<dbReference type="STRING" id="390241.SAMN04488023_105129"/>
<dbReference type="InterPro" id="IPR020846">
    <property type="entry name" value="MFS_dom"/>
</dbReference>
<feature type="transmembrane region" description="Helical" evidence="8">
    <location>
        <begin position="179"/>
        <end position="197"/>
    </location>
</feature>
<evidence type="ECO:0000313" key="11">
    <source>
        <dbReference type="Proteomes" id="UP000199572"/>
    </source>
</evidence>
<dbReference type="PROSITE" id="PS50850">
    <property type="entry name" value="MFS"/>
    <property type="match status" value="1"/>
</dbReference>
<feature type="transmembrane region" description="Helical" evidence="8">
    <location>
        <begin position="267"/>
        <end position="286"/>
    </location>
</feature>
<evidence type="ECO:0000256" key="1">
    <source>
        <dbReference type="ARBA" id="ARBA00004651"/>
    </source>
</evidence>
<dbReference type="InterPro" id="IPR004812">
    <property type="entry name" value="Efflux_drug-R_Bcr/CmlA"/>
</dbReference>
<comment type="subcellular location">
    <subcellularLocation>
        <location evidence="1">Cell membrane</location>
        <topology evidence="1">Multi-pass membrane protein</topology>
    </subcellularLocation>
</comment>
<comment type="similarity">
    <text evidence="2">Belongs to the major facilitator superfamily. Bcr/CmlA family.</text>
</comment>
<feature type="transmembrane region" description="Helical" evidence="8">
    <location>
        <begin position="319"/>
        <end position="338"/>
    </location>
</feature>
<keyword evidence="3" id="KW-0813">Transport</keyword>
<dbReference type="Proteomes" id="UP000199572">
    <property type="component" value="Unassembled WGS sequence"/>
</dbReference>
<dbReference type="GO" id="GO:1990961">
    <property type="term" value="P:xenobiotic detoxification by transmembrane export across the plasma membrane"/>
    <property type="evidence" value="ECO:0007669"/>
    <property type="project" value="InterPro"/>
</dbReference>
<dbReference type="InterPro" id="IPR036259">
    <property type="entry name" value="MFS_trans_sf"/>
</dbReference>
<sequence>MTLNLTIFAPPKNKNPMAPKKHFYLILILGSLAALGPFSIDMYLPGFVDIAQDLKTTESTVALSLSSFFIGISAGQLLYGPLLDKYGRKKPLYFGLVLYILSSFLCLAVDDVNQLIVLRFVQAIGSCATAVASVAMVRDLFSVEESPKVFASLMLVIAVSPMLAPTAGGYLIAALGWKYVFVFLGLMAVLILLASIFKLPESYKPDPNYSLKPKPILTSFFGVLKNPQFYTYALIGSVTFAGLFAYVASSPTVFMKIYAVSKTGYGWIFAILSVFFIGSSQVNSLLLKWFSSKKIINWALLAQCAVSAVFLVFACNDWLGLYSTIIFIALFLCCLGLINPNAAALSLAPFSKNAGSASALMGALQMGLGAFASVMVSLFSEHSVIPMPLVMTIAAFIALFALWMGKRFIKTEVEASADSTVMAH</sequence>
<feature type="transmembrane region" description="Helical" evidence="8">
    <location>
        <begin position="359"/>
        <end position="379"/>
    </location>
</feature>
<dbReference type="AlphaFoldDB" id="A0A1H9M720"/>
<evidence type="ECO:0000256" key="6">
    <source>
        <dbReference type="ARBA" id="ARBA00022989"/>
    </source>
</evidence>
<evidence type="ECO:0000256" key="2">
    <source>
        <dbReference type="ARBA" id="ARBA00006236"/>
    </source>
</evidence>
<dbReference type="Gene3D" id="1.20.1720.10">
    <property type="entry name" value="Multidrug resistance protein D"/>
    <property type="match status" value="1"/>
</dbReference>
<dbReference type="NCBIfam" id="TIGR00710">
    <property type="entry name" value="efflux_Bcr_CflA"/>
    <property type="match status" value="1"/>
</dbReference>
<keyword evidence="11" id="KW-1185">Reference proteome</keyword>
<feature type="transmembrane region" description="Helical" evidence="8">
    <location>
        <begin position="385"/>
        <end position="404"/>
    </location>
</feature>
<feature type="transmembrane region" description="Helical" evidence="8">
    <location>
        <begin position="22"/>
        <end position="40"/>
    </location>
</feature>
<keyword evidence="4" id="KW-1003">Cell membrane</keyword>
<keyword evidence="7 8" id="KW-0472">Membrane</keyword>
<keyword evidence="5 8" id="KW-0812">Transmembrane</keyword>
<dbReference type="FunFam" id="1.20.1720.10:FF:000005">
    <property type="entry name" value="Bcr/CflA family efflux transporter"/>
    <property type="match status" value="1"/>
</dbReference>
<dbReference type="Pfam" id="PF07690">
    <property type="entry name" value="MFS_1"/>
    <property type="match status" value="1"/>
</dbReference>
<dbReference type="CDD" id="cd17320">
    <property type="entry name" value="MFS_MdfA_MDR_like"/>
    <property type="match status" value="1"/>
</dbReference>
<evidence type="ECO:0000256" key="4">
    <source>
        <dbReference type="ARBA" id="ARBA00022475"/>
    </source>
</evidence>
<gene>
    <name evidence="10" type="ORF">SAMN04488023_105129</name>
</gene>
<keyword evidence="6 8" id="KW-1133">Transmembrane helix</keyword>
<dbReference type="PANTHER" id="PTHR23502">
    <property type="entry name" value="MAJOR FACILITATOR SUPERFAMILY"/>
    <property type="match status" value="1"/>
</dbReference>
<feature type="transmembrane region" description="Helical" evidence="8">
    <location>
        <begin position="229"/>
        <end position="247"/>
    </location>
</feature>
<protein>
    <submittedName>
        <fullName evidence="10">MFS transporter, DHA1 family, bicyclomycin/chloramphenicol resistance protein</fullName>
    </submittedName>
</protein>
<feature type="transmembrane region" description="Helical" evidence="8">
    <location>
        <begin position="91"/>
        <end position="110"/>
    </location>
</feature>
<dbReference type="InterPro" id="IPR011701">
    <property type="entry name" value="MFS"/>
</dbReference>
<feature type="transmembrane region" description="Helical" evidence="8">
    <location>
        <begin position="295"/>
        <end position="313"/>
    </location>
</feature>
<evidence type="ECO:0000256" key="7">
    <source>
        <dbReference type="ARBA" id="ARBA00023136"/>
    </source>
</evidence>
<evidence type="ECO:0000313" key="10">
    <source>
        <dbReference type="EMBL" id="SER19371.1"/>
    </source>
</evidence>
<reference evidence="11" key="1">
    <citation type="submission" date="2016-10" db="EMBL/GenBank/DDBJ databases">
        <authorList>
            <person name="Varghese N."/>
            <person name="Submissions S."/>
        </authorList>
    </citation>
    <scope>NUCLEOTIDE SEQUENCE [LARGE SCALE GENOMIC DNA]</scope>
    <source>
        <strain evidence="11">DSM 18610</strain>
    </source>
</reference>
<proteinExistence type="inferred from homology"/>
<evidence type="ECO:0000259" key="9">
    <source>
        <dbReference type="PROSITE" id="PS50850"/>
    </source>
</evidence>
<feature type="transmembrane region" description="Helical" evidence="8">
    <location>
        <begin position="60"/>
        <end position="79"/>
    </location>
</feature>
<dbReference type="GO" id="GO:0042910">
    <property type="term" value="F:xenobiotic transmembrane transporter activity"/>
    <property type="evidence" value="ECO:0007669"/>
    <property type="project" value="InterPro"/>
</dbReference>
<evidence type="ECO:0000256" key="5">
    <source>
        <dbReference type="ARBA" id="ARBA00022692"/>
    </source>
</evidence>
<evidence type="ECO:0000256" key="3">
    <source>
        <dbReference type="ARBA" id="ARBA00022448"/>
    </source>
</evidence>